<feature type="domain" description="AP2/ERF" evidence="9">
    <location>
        <begin position="175"/>
        <end position="233"/>
    </location>
</feature>
<dbReference type="SUPFAM" id="SSF54171">
    <property type="entry name" value="DNA-binding domain"/>
    <property type="match status" value="1"/>
</dbReference>
<keyword evidence="2" id="KW-0936">Ethylene signaling pathway</keyword>
<proteinExistence type="predicted"/>
<gene>
    <name evidence="11" type="primary">LOC107815815</name>
</gene>
<dbReference type="InterPro" id="IPR044808">
    <property type="entry name" value="ERF_plant"/>
</dbReference>
<dbReference type="PaxDb" id="4097-A0A1S4C718"/>
<dbReference type="GO" id="GO:0006952">
    <property type="term" value="P:defense response"/>
    <property type="evidence" value="ECO:0007669"/>
    <property type="project" value="UniProtKB-KW"/>
</dbReference>
<dbReference type="SMART" id="SM00380">
    <property type="entry name" value="AP2"/>
    <property type="match status" value="1"/>
</dbReference>
<accession>A0A1S4C718</accession>
<feature type="region of interest" description="Disordered" evidence="8">
    <location>
        <begin position="239"/>
        <end position="281"/>
    </location>
</feature>
<dbReference type="PROSITE" id="PS51032">
    <property type="entry name" value="AP2_ERF"/>
    <property type="match status" value="1"/>
</dbReference>
<dbReference type="PANTHER" id="PTHR31190">
    <property type="entry name" value="DNA-BINDING DOMAIN"/>
    <property type="match status" value="1"/>
</dbReference>
<keyword evidence="3" id="KW-0611">Plant defense</keyword>
<evidence type="ECO:0000256" key="4">
    <source>
        <dbReference type="ARBA" id="ARBA00023015"/>
    </source>
</evidence>
<name>A0A1S4C718_TOBAC</name>
<evidence type="ECO:0000313" key="11">
    <source>
        <dbReference type="RefSeq" id="XP_016496938.1"/>
    </source>
</evidence>
<dbReference type="InterPro" id="IPR001471">
    <property type="entry name" value="AP2/ERF_dom"/>
</dbReference>
<evidence type="ECO:0000256" key="3">
    <source>
        <dbReference type="ARBA" id="ARBA00022821"/>
    </source>
</evidence>
<dbReference type="Proteomes" id="UP000790787">
    <property type="component" value="Chromosome 1"/>
</dbReference>
<dbReference type="InterPro" id="IPR036955">
    <property type="entry name" value="AP2/ERF_dom_sf"/>
</dbReference>
<evidence type="ECO:0000256" key="6">
    <source>
        <dbReference type="ARBA" id="ARBA00023163"/>
    </source>
</evidence>
<dbReference type="GeneID" id="107815815"/>
<dbReference type="OrthoDB" id="552345at2759"/>
<reference evidence="10" key="1">
    <citation type="journal article" date="2014" name="Nat. Commun.">
        <title>The tobacco genome sequence and its comparison with those of tomato and potato.</title>
        <authorList>
            <person name="Sierro N."/>
            <person name="Battey J.N."/>
            <person name="Ouadi S."/>
            <person name="Bakaher N."/>
            <person name="Bovet L."/>
            <person name="Willig A."/>
            <person name="Goepfert S."/>
            <person name="Peitsch M.C."/>
            <person name="Ivanov N.V."/>
        </authorList>
    </citation>
    <scope>NUCLEOTIDE SEQUENCE [LARGE SCALE GENOMIC DNA]</scope>
</reference>
<dbReference type="SMR" id="A0A1S4C718"/>
<keyword evidence="6" id="KW-0804">Transcription</keyword>
<keyword evidence="7" id="KW-0539">Nucleus</keyword>
<dbReference type="GO" id="GO:0005634">
    <property type="term" value="C:nucleus"/>
    <property type="evidence" value="ECO:0007669"/>
    <property type="project" value="UniProtKB-SubCell"/>
</dbReference>
<evidence type="ECO:0000256" key="8">
    <source>
        <dbReference type="SAM" id="MobiDB-lite"/>
    </source>
</evidence>
<evidence type="ECO:0000256" key="7">
    <source>
        <dbReference type="ARBA" id="ARBA00023242"/>
    </source>
</evidence>
<comment type="subcellular location">
    <subcellularLocation>
        <location evidence="1">Nucleus</location>
    </subcellularLocation>
</comment>
<evidence type="ECO:0000313" key="10">
    <source>
        <dbReference type="Proteomes" id="UP000790787"/>
    </source>
</evidence>
<evidence type="ECO:0000259" key="9">
    <source>
        <dbReference type="PROSITE" id="PS51032"/>
    </source>
</evidence>
<dbReference type="KEGG" id="nta:107815815"/>
<protein>
    <submittedName>
        <fullName evidence="11">Ethylene-responsive transcription factor 2-like</fullName>
    </submittedName>
</protein>
<evidence type="ECO:0000256" key="1">
    <source>
        <dbReference type="ARBA" id="ARBA00004123"/>
    </source>
</evidence>
<dbReference type="PANTHER" id="PTHR31190:SF378">
    <property type="entry name" value="ETHYLENE-RESPONSIVE TRANSCRIPTION FACTOR 2"/>
    <property type="match status" value="1"/>
</dbReference>
<dbReference type="Pfam" id="PF00847">
    <property type="entry name" value="AP2"/>
    <property type="match status" value="1"/>
</dbReference>
<dbReference type="CDD" id="cd00018">
    <property type="entry name" value="AP2"/>
    <property type="match status" value="1"/>
</dbReference>
<dbReference type="STRING" id="4097.A0A1S4C718"/>
<feature type="compositionally biased region" description="Low complexity" evidence="8">
    <location>
        <begin position="249"/>
        <end position="265"/>
    </location>
</feature>
<dbReference type="Gene3D" id="3.30.730.10">
    <property type="entry name" value="AP2/ERF domain"/>
    <property type="match status" value="1"/>
</dbReference>
<reference evidence="11" key="2">
    <citation type="submission" date="2025-08" db="UniProtKB">
        <authorList>
            <consortium name="RefSeq"/>
        </authorList>
    </citation>
    <scope>IDENTIFICATION</scope>
    <source>
        <tissue evidence="11">Leaf</tissue>
    </source>
</reference>
<organism evidence="10 11">
    <name type="scientific">Nicotiana tabacum</name>
    <name type="common">Common tobacco</name>
    <dbReference type="NCBI Taxonomy" id="4097"/>
    <lineage>
        <taxon>Eukaryota</taxon>
        <taxon>Viridiplantae</taxon>
        <taxon>Streptophyta</taxon>
        <taxon>Embryophyta</taxon>
        <taxon>Tracheophyta</taxon>
        <taxon>Spermatophyta</taxon>
        <taxon>Magnoliopsida</taxon>
        <taxon>eudicotyledons</taxon>
        <taxon>Gunneridae</taxon>
        <taxon>Pentapetalae</taxon>
        <taxon>asterids</taxon>
        <taxon>lamiids</taxon>
        <taxon>Solanales</taxon>
        <taxon>Solanaceae</taxon>
        <taxon>Nicotianoideae</taxon>
        <taxon>Nicotianeae</taxon>
        <taxon>Nicotiana</taxon>
    </lineage>
</organism>
<keyword evidence="4" id="KW-0805">Transcription regulation</keyword>
<keyword evidence="5" id="KW-0238">DNA-binding</keyword>
<evidence type="ECO:0000256" key="2">
    <source>
        <dbReference type="ARBA" id="ARBA00022745"/>
    </source>
</evidence>
<dbReference type="RefSeq" id="XP_016496938.1">
    <property type="nucleotide sequence ID" value="XM_016641452.2"/>
</dbReference>
<sequence>MYHFSYKYTPIPFLNKSHKSQLPLFSLQFILNKRKKIHYQIKDFFMMYGNCEFENDFAILESIRLHLFEDWETPLTSSDNSTTSDLSRSNSIESNMFPNCLSDEFDAADTFLYDILNEGVGYGFQPASDFTNPNVKLEPEIWNLPEFVAPPETAAEVKMEPPVVMTAPPPQKANHYRGVRVRPWGKFAAEIRDPAKNGARVWLGTYETAEDAALAYDKAAFRMRGSRALINFPLRVNSGEPEPIRVGSKRSSMSPQHSSSSSASSPKRRKKVSQGTELTVL</sequence>
<dbReference type="RefSeq" id="XP_016496938.1">
    <property type="nucleotide sequence ID" value="XM_016641452.1"/>
</dbReference>
<dbReference type="GO" id="GO:0009873">
    <property type="term" value="P:ethylene-activated signaling pathway"/>
    <property type="evidence" value="ECO:0007669"/>
    <property type="project" value="UniProtKB-KW"/>
</dbReference>
<dbReference type="GO" id="GO:0003677">
    <property type="term" value="F:DNA binding"/>
    <property type="evidence" value="ECO:0007669"/>
    <property type="project" value="UniProtKB-KW"/>
</dbReference>
<evidence type="ECO:0000256" key="5">
    <source>
        <dbReference type="ARBA" id="ARBA00023125"/>
    </source>
</evidence>
<dbReference type="PRINTS" id="PR00367">
    <property type="entry name" value="ETHRSPELEMNT"/>
</dbReference>
<dbReference type="AlphaFoldDB" id="A0A1S4C718"/>
<dbReference type="GO" id="GO:0003700">
    <property type="term" value="F:DNA-binding transcription factor activity"/>
    <property type="evidence" value="ECO:0007669"/>
    <property type="project" value="InterPro"/>
</dbReference>
<dbReference type="InterPro" id="IPR016177">
    <property type="entry name" value="DNA-bd_dom_sf"/>
</dbReference>
<keyword evidence="10" id="KW-1185">Reference proteome</keyword>
<dbReference type="FunFam" id="3.30.730.10:FF:000001">
    <property type="entry name" value="Ethylene-responsive transcription factor 2"/>
    <property type="match status" value="1"/>
</dbReference>